<sequence length="190" mass="20233">MNLDAIISYPEILQGLEQLHRDQRTGTARVTTSENQLLQLGFDNGEIVGVTFGSKHNLEAIKLFAVTSRTGRLIFSEGRARALADGELPSTAAILRRLGLTDALAASAPTPTVMPAAVMITVIEREAIEFLGPMASIIWAEQLAKIGGLAKPGALQKLTEALAREIGKTGDAAKAQLFRTNVAKKLASSK</sequence>
<protein>
    <recommendedName>
        <fullName evidence="1">DUF8082 domain-containing protein</fullName>
    </recommendedName>
</protein>
<evidence type="ECO:0000313" key="2">
    <source>
        <dbReference type="EMBL" id="OGI67695.1"/>
    </source>
</evidence>
<evidence type="ECO:0000313" key="3">
    <source>
        <dbReference type="Proteomes" id="UP000179076"/>
    </source>
</evidence>
<gene>
    <name evidence="2" type="ORF">A2W18_09565</name>
</gene>
<dbReference type="Proteomes" id="UP000179076">
    <property type="component" value="Unassembled WGS sequence"/>
</dbReference>
<proteinExistence type="predicted"/>
<comment type="caution">
    <text evidence="2">The sequence shown here is derived from an EMBL/GenBank/DDBJ whole genome shotgun (WGS) entry which is preliminary data.</text>
</comment>
<evidence type="ECO:0000259" key="1">
    <source>
        <dbReference type="Pfam" id="PF26309"/>
    </source>
</evidence>
<dbReference type="Pfam" id="PF26309">
    <property type="entry name" value="DUF8082"/>
    <property type="match status" value="1"/>
</dbReference>
<dbReference type="AlphaFoldDB" id="A0A1F6VDP6"/>
<accession>A0A1F6VDP6</accession>
<dbReference type="EMBL" id="MFSP01000049">
    <property type="protein sequence ID" value="OGI67695.1"/>
    <property type="molecule type" value="Genomic_DNA"/>
</dbReference>
<name>A0A1F6VDP6_9PROT</name>
<feature type="domain" description="DUF8082" evidence="1">
    <location>
        <begin position="120"/>
        <end position="186"/>
    </location>
</feature>
<organism evidence="2 3">
    <name type="scientific">Candidatus Muproteobacteria bacterium RBG_16_60_9</name>
    <dbReference type="NCBI Taxonomy" id="1817755"/>
    <lineage>
        <taxon>Bacteria</taxon>
        <taxon>Pseudomonadati</taxon>
        <taxon>Pseudomonadota</taxon>
        <taxon>Candidatus Muproteobacteria</taxon>
    </lineage>
</organism>
<dbReference type="InterPro" id="IPR058395">
    <property type="entry name" value="DUF8082"/>
</dbReference>
<reference evidence="2 3" key="1">
    <citation type="journal article" date="2016" name="Nat. Commun.">
        <title>Thousands of microbial genomes shed light on interconnected biogeochemical processes in an aquifer system.</title>
        <authorList>
            <person name="Anantharaman K."/>
            <person name="Brown C.T."/>
            <person name="Hug L.A."/>
            <person name="Sharon I."/>
            <person name="Castelle C.J."/>
            <person name="Probst A.J."/>
            <person name="Thomas B.C."/>
            <person name="Singh A."/>
            <person name="Wilkins M.J."/>
            <person name="Karaoz U."/>
            <person name="Brodie E.L."/>
            <person name="Williams K.H."/>
            <person name="Hubbard S.S."/>
            <person name="Banfield J.F."/>
        </authorList>
    </citation>
    <scope>NUCLEOTIDE SEQUENCE [LARGE SCALE GENOMIC DNA]</scope>
</reference>